<evidence type="ECO:0000313" key="2">
    <source>
        <dbReference type="Proteomes" id="UP001420932"/>
    </source>
</evidence>
<dbReference type="GO" id="GO:0016567">
    <property type="term" value="P:protein ubiquitination"/>
    <property type="evidence" value="ECO:0007669"/>
    <property type="project" value="InterPro"/>
</dbReference>
<gene>
    <name evidence="1" type="ORF">Syun_029233</name>
</gene>
<dbReference type="PANTHER" id="PTHR15439">
    <property type="entry name" value="RETINOBLASTOMA-BINDING PROTEIN 6"/>
    <property type="match status" value="1"/>
</dbReference>
<accession>A0AAP0E576</accession>
<name>A0AAP0E576_9MAGN</name>
<reference evidence="1 2" key="1">
    <citation type="submission" date="2024-01" db="EMBL/GenBank/DDBJ databases">
        <title>Genome assemblies of Stephania.</title>
        <authorList>
            <person name="Yang L."/>
        </authorList>
    </citation>
    <scope>NUCLEOTIDE SEQUENCE [LARGE SCALE GENOMIC DNA]</scope>
    <source>
        <strain evidence="1">YNDBR</strain>
        <tissue evidence="1">Leaf</tissue>
    </source>
</reference>
<proteinExistence type="predicted"/>
<dbReference type="GO" id="GO:0061630">
    <property type="term" value="F:ubiquitin protein ligase activity"/>
    <property type="evidence" value="ECO:0007669"/>
    <property type="project" value="InterPro"/>
</dbReference>
<keyword evidence="2" id="KW-1185">Reference proteome</keyword>
<dbReference type="Gene3D" id="3.30.40.10">
    <property type="entry name" value="Zinc/RING finger domain, C3HC4 (zinc finger)"/>
    <property type="match status" value="1"/>
</dbReference>
<dbReference type="GO" id="GO:0005634">
    <property type="term" value="C:nucleus"/>
    <property type="evidence" value="ECO:0007669"/>
    <property type="project" value="TreeGrafter"/>
</dbReference>
<dbReference type="PANTHER" id="PTHR15439:SF0">
    <property type="entry name" value="CELL DIVISION CYCLE AND APOPTOSIS REGULATOR PROTEIN 1-RELATED"/>
    <property type="match status" value="1"/>
</dbReference>
<dbReference type="Proteomes" id="UP001420932">
    <property type="component" value="Unassembled WGS sequence"/>
</dbReference>
<comment type="caution">
    <text evidence="1">The sequence shown here is derived from an EMBL/GenBank/DDBJ whole genome shotgun (WGS) entry which is preliminary data.</text>
</comment>
<dbReference type="EMBL" id="JBBNAF010000013">
    <property type="protein sequence ID" value="KAK9086839.1"/>
    <property type="molecule type" value="Genomic_DNA"/>
</dbReference>
<protein>
    <recommendedName>
        <fullName evidence="3">RING-type domain-containing protein</fullName>
    </recommendedName>
</protein>
<dbReference type="AlphaFoldDB" id="A0AAP0E576"/>
<dbReference type="CDD" id="cd16620">
    <property type="entry name" value="vRING-HC-C4C4_RBBP6"/>
    <property type="match status" value="1"/>
</dbReference>
<organism evidence="1 2">
    <name type="scientific">Stephania yunnanensis</name>
    <dbReference type="NCBI Taxonomy" id="152371"/>
    <lineage>
        <taxon>Eukaryota</taxon>
        <taxon>Viridiplantae</taxon>
        <taxon>Streptophyta</taxon>
        <taxon>Embryophyta</taxon>
        <taxon>Tracheophyta</taxon>
        <taxon>Spermatophyta</taxon>
        <taxon>Magnoliopsida</taxon>
        <taxon>Ranunculales</taxon>
        <taxon>Menispermaceae</taxon>
        <taxon>Menispermoideae</taxon>
        <taxon>Cissampelideae</taxon>
        <taxon>Stephania</taxon>
    </lineage>
</organism>
<sequence length="251" mass="28290">MERTHRNSSQRSRRGSLSSKKLASRLTSFETLAMWLSETPFAAAMDVDVVSGVGENVESDCKFRDSSSRAYRCFGGFMDGRMSTRDRAPHARAEASNRHSEVNALDNFRWLLCIDRWSCHLLEADEATFEREMEGLPSTRSAIDIPAELHCPLCKGVMKDAVMTGKCCYRSFCDKCIRDCIISKSMCACGATNILADDLVPNKNVRDLLESCQLAKPPLPSHSADLRRKREIEHIIERCFLLCPILHPKLI</sequence>
<dbReference type="GO" id="GO:0006397">
    <property type="term" value="P:mRNA processing"/>
    <property type="evidence" value="ECO:0007669"/>
    <property type="project" value="InterPro"/>
</dbReference>
<dbReference type="InterPro" id="IPR013083">
    <property type="entry name" value="Znf_RING/FYVE/PHD"/>
</dbReference>
<dbReference type="SUPFAM" id="SSF57850">
    <property type="entry name" value="RING/U-box"/>
    <property type="match status" value="1"/>
</dbReference>
<evidence type="ECO:0000313" key="1">
    <source>
        <dbReference type="EMBL" id="KAK9086839.1"/>
    </source>
</evidence>
<dbReference type="GO" id="GO:0006511">
    <property type="term" value="P:ubiquitin-dependent protein catabolic process"/>
    <property type="evidence" value="ECO:0007669"/>
    <property type="project" value="TreeGrafter"/>
</dbReference>
<dbReference type="InterPro" id="IPR033489">
    <property type="entry name" value="RBBP6"/>
</dbReference>
<evidence type="ECO:0008006" key="3">
    <source>
        <dbReference type="Google" id="ProtNLM"/>
    </source>
</evidence>